<name>A0A1X7SNR0_AMPQE</name>
<proteinExistence type="predicted"/>
<reference evidence="1" key="1">
    <citation type="submission" date="2017-05" db="UniProtKB">
        <authorList>
            <consortium name="EnsemblMetazoa"/>
        </authorList>
    </citation>
    <scope>IDENTIFICATION</scope>
</reference>
<dbReference type="SUPFAM" id="SSF56801">
    <property type="entry name" value="Acetyl-CoA synthetase-like"/>
    <property type="match status" value="1"/>
</dbReference>
<dbReference type="STRING" id="400682.A0A1X7SNR0"/>
<dbReference type="InParanoid" id="A0A1X7SNR0"/>
<organism evidence="1">
    <name type="scientific">Amphimedon queenslandica</name>
    <name type="common">Sponge</name>
    <dbReference type="NCBI Taxonomy" id="400682"/>
    <lineage>
        <taxon>Eukaryota</taxon>
        <taxon>Metazoa</taxon>
        <taxon>Porifera</taxon>
        <taxon>Demospongiae</taxon>
        <taxon>Heteroscleromorpha</taxon>
        <taxon>Haplosclerida</taxon>
        <taxon>Niphatidae</taxon>
        <taxon>Amphimedon</taxon>
    </lineage>
</organism>
<accession>A0A1X7SNR0</accession>
<dbReference type="Gene3D" id="3.40.50.12780">
    <property type="entry name" value="N-terminal domain of ligase-like"/>
    <property type="match status" value="1"/>
</dbReference>
<dbReference type="PANTHER" id="PTHR42921">
    <property type="entry name" value="ACETOACETYL-COA SYNTHETASE"/>
    <property type="match status" value="1"/>
</dbReference>
<dbReference type="EnsemblMetazoa" id="Aqu2.1.03728_001">
    <property type="protein sequence ID" value="Aqu2.1.03728_001"/>
    <property type="gene ID" value="Aqu2.1.03728"/>
</dbReference>
<evidence type="ECO:0000313" key="1">
    <source>
        <dbReference type="EnsemblMetazoa" id="Aqu2.1.03728_001"/>
    </source>
</evidence>
<dbReference type="GO" id="GO:0030729">
    <property type="term" value="F:acetoacetate-CoA ligase activity"/>
    <property type="evidence" value="ECO:0007669"/>
    <property type="project" value="TreeGrafter"/>
</dbReference>
<sequence>MLIDGSLIKSYLPNSSTAVKAMLATASIGAIWSSTSPDFGSTGVLDRFKQIKPKLKTVVDGLPDLEKVVIHPFCSSTVDISQLKN</sequence>
<dbReference type="eggNOG" id="KOG1175">
    <property type="taxonomic scope" value="Eukaryota"/>
</dbReference>
<dbReference type="AlphaFoldDB" id="A0A1X7SNR0"/>
<dbReference type="InterPro" id="IPR042099">
    <property type="entry name" value="ANL_N_sf"/>
</dbReference>
<dbReference type="OrthoDB" id="10253869at2759"/>
<dbReference type="PANTHER" id="PTHR42921:SF1">
    <property type="entry name" value="ACETOACETYL-COA SYNTHETASE"/>
    <property type="match status" value="1"/>
</dbReference>
<protein>
    <submittedName>
        <fullName evidence="1">Uncharacterized protein</fullName>
    </submittedName>
</protein>